<dbReference type="InterPro" id="IPR019646">
    <property type="entry name" value="Aminoglyc_AdlTrfase"/>
</dbReference>
<dbReference type="RefSeq" id="WP_039689008.1">
    <property type="nucleotide sequence ID" value="NZ_CP009302.1"/>
</dbReference>
<reference evidence="2 3" key="2">
    <citation type="journal article" date="2015" name="Genome Announc.">
        <title>Complete Genome Sequence of Coriobacteriaceae Strain 68-1-3, a Novel Mucus-Degrading Isolate from the Swine Intestinal Tract.</title>
        <authorList>
            <person name="Looft T."/>
            <person name="Bayles D.O."/>
            <person name="Alt D.P."/>
            <person name="Stanton T.B."/>
        </authorList>
    </citation>
    <scope>NUCLEOTIDE SEQUENCE [LARGE SCALE GENOMIC DNA]</scope>
    <source>
        <strain evidence="2 3">68-1-3</strain>
    </source>
</reference>
<dbReference type="Proteomes" id="UP000031121">
    <property type="component" value="Chromosome"/>
</dbReference>
<dbReference type="OrthoDB" id="9800567at2"/>
<organism evidence="2 3">
    <name type="scientific">Berryella intestinalis</name>
    <dbReference type="NCBI Taxonomy" id="1531429"/>
    <lineage>
        <taxon>Bacteria</taxon>
        <taxon>Bacillati</taxon>
        <taxon>Actinomycetota</taxon>
        <taxon>Coriobacteriia</taxon>
        <taxon>Eggerthellales</taxon>
        <taxon>Eggerthellaceae</taxon>
        <taxon>Berryella</taxon>
    </lineage>
</organism>
<dbReference type="GO" id="GO:0016740">
    <property type="term" value="F:transferase activity"/>
    <property type="evidence" value="ECO:0007669"/>
    <property type="project" value="UniProtKB-KW"/>
</dbReference>
<dbReference type="HOGENOM" id="CLU_112803_0_0_11"/>
<sequence>MVTKDDACWIIGLSAGAGIGVYLDGGWGVDALVGRETRAHNDIDLFVQRGDYQRFVDLIADEGFSEVAASFTTEDHTVWQDEAGRIVDLHCFDFAENGDILYQGDRFPGEVFSGRGRIGEVEVSCIDPESQLLFHLGYQHDEHDVHDVMLLCREYGFDVPEEYR</sequence>
<name>A0A0A8B3S0_9ACTN</name>
<keyword evidence="2" id="KW-0808">Transferase</keyword>
<evidence type="ECO:0000313" key="3">
    <source>
        <dbReference type="Proteomes" id="UP000031121"/>
    </source>
</evidence>
<dbReference type="STRING" id="1531429.JI75_04340"/>
<dbReference type="EMBL" id="CP009302">
    <property type="protein sequence ID" value="AJC12012.1"/>
    <property type="molecule type" value="Genomic_DNA"/>
</dbReference>
<proteinExistence type="predicted"/>
<gene>
    <name evidence="1" type="ORF">JI75_04340</name>
    <name evidence="2" type="ORF">JI75_04455</name>
</gene>
<evidence type="ECO:0000313" key="2">
    <source>
        <dbReference type="EMBL" id="AJC12030.1"/>
    </source>
</evidence>
<reference evidence="3" key="1">
    <citation type="submission" date="2014-08" db="EMBL/GenBank/DDBJ databases">
        <title>Coriobacteriaceae sp. complete genome.</title>
        <authorList>
            <person name="Looft T."/>
            <person name="Bayles D.O."/>
            <person name="Stanton T.B."/>
        </authorList>
    </citation>
    <scope>NUCLEOTIDE SEQUENCE [LARGE SCALE GENOMIC DNA]</scope>
    <source>
        <strain evidence="3">68-1-3</strain>
    </source>
</reference>
<dbReference type="GeneID" id="97353341"/>
<keyword evidence="3" id="KW-1185">Reference proteome</keyword>
<dbReference type="KEGG" id="cbac:JI75_04455"/>
<evidence type="ECO:0000313" key="1">
    <source>
        <dbReference type="EMBL" id="AJC12012.1"/>
    </source>
</evidence>
<dbReference type="KEGG" id="cbac:JI75_04340"/>
<dbReference type="Gene3D" id="3.30.460.40">
    <property type="match status" value="1"/>
</dbReference>
<dbReference type="EMBL" id="CP009302">
    <property type="protein sequence ID" value="AJC12030.1"/>
    <property type="molecule type" value="Genomic_DNA"/>
</dbReference>
<dbReference type="Pfam" id="PF10706">
    <property type="entry name" value="Aminoglyc_resit"/>
    <property type="match status" value="1"/>
</dbReference>
<dbReference type="AlphaFoldDB" id="A0A0A8B3S0"/>
<accession>A0A0A8B3S0</accession>
<protein>
    <submittedName>
        <fullName evidence="2">Aminoglycoside nucleotidyltransferase</fullName>
    </submittedName>
</protein>